<dbReference type="PROSITE" id="PS51257">
    <property type="entry name" value="PROKAR_LIPOPROTEIN"/>
    <property type="match status" value="1"/>
</dbReference>
<evidence type="ECO:0000259" key="6">
    <source>
        <dbReference type="Pfam" id="PF07980"/>
    </source>
</evidence>
<dbReference type="Pfam" id="PF14322">
    <property type="entry name" value="SusD-like_3"/>
    <property type="match status" value="1"/>
</dbReference>
<name>A0A512CHM8_9BACT</name>
<evidence type="ECO:0000256" key="5">
    <source>
        <dbReference type="ARBA" id="ARBA00023237"/>
    </source>
</evidence>
<dbReference type="InterPro" id="IPR012944">
    <property type="entry name" value="SusD_RagB_dom"/>
</dbReference>
<keyword evidence="3" id="KW-0732">Signal</keyword>
<keyword evidence="4" id="KW-0472">Membrane</keyword>
<keyword evidence="9" id="KW-1185">Reference proteome</keyword>
<comment type="subcellular location">
    <subcellularLocation>
        <location evidence="1">Cell outer membrane</location>
    </subcellularLocation>
</comment>
<dbReference type="Pfam" id="PF07980">
    <property type="entry name" value="SusD_RagB"/>
    <property type="match status" value="1"/>
</dbReference>
<reference evidence="8 9" key="1">
    <citation type="submission" date="2019-07" db="EMBL/GenBank/DDBJ databases">
        <title>Whole genome shotgun sequence of Cyclobacterium qasimii NBRC 106168.</title>
        <authorList>
            <person name="Hosoyama A."/>
            <person name="Uohara A."/>
            <person name="Ohji S."/>
            <person name="Ichikawa N."/>
        </authorList>
    </citation>
    <scope>NUCLEOTIDE SEQUENCE [LARGE SCALE GENOMIC DNA]</scope>
    <source>
        <strain evidence="8 9">NBRC 106168</strain>
    </source>
</reference>
<feature type="domain" description="SusD-like N-terminal" evidence="7">
    <location>
        <begin position="28"/>
        <end position="233"/>
    </location>
</feature>
<dbReference type="GO" id="GO:0009279">
    <property type="term" value="C:cell outer membrane"/>
    <property type="evidence" value="ECO:0007669"/>
    <property type="project" value="UniProtKB-SubCell"/>
</dbReference>
<dbReference type="SUPFAM" id="SSF48452">
    <property type="entry name" value="TPR-like"/>
    <property type="match status" value="1"/>
</dbReference>
<evidence type="ECO:0000256" key="1">
    <source>
        <dbReference type="ARBA" id="ARBA00004442"/>
    </source>
</evidence>
<dbReference type="Gene3D" id="1.25.40.390">
    <property type="match status" value="1"/>
</dbReference>
<proteinExistence type="inferred from homology"/>
<dbReference type="AlphaFoldDB" id="A0A512CHM8"/>
<evidence type="ECO:0000256" key="4">
    <source>
        <dbReference type="ARBA" id="ARBA00023136"/>
    </source>
</evidence>
<evidence type="ECO:0000256" key="2">
    <source>
        <dbReference type="ARBA" id="ARBA00006275"/>
    </source>
</evidence>
<evidence type="ECO:0000256" key="3">
    <source>
        <dbReference type="ARBA" id="ARBA00022729"/>
    </source>
</evidence>
<dbReference type="Proteomes" id="UP000321301">
    <property type="component" value="Unassembled WGS sequence"/>
</dbReference>
<feature type="domain" description="RagB/SusD" evidence="6">
    <location>
        <begin position="342"/>
        <end position="460"/>
    </location>
</feature>
<gene>
    <name evidence="8" type="ORF">CQA01_42580</name>
</gene>
<dbReference type="InterPro" id="IPR011990">
    <property type="entry name" value="TPR-like_helical_dom_sf"/>
</dbReference>
<comment type="similarity">
    <text evidence="2">Belongs to the SusD family.</text>
</comment>
<dbReference type="CDD" id="cd08977">
    <property type="entry name" value="SusD"/>
    <property type="match status" value="1"/>
</dbReference>
<accession>A0A512CHM8</accession>
<keyword evidence="5" id="KW-0998">Cell outer membrane</keyword>
<dbReference type="InterPro" id="IPR033985">
    <property type="entry name" value="SusD-like_N"/>
</dbReference>
<evidence type="ECO:0000313" key="8">
    <source>
        <dbReference type="EMBL" id="GEO23724.1"/>
    </source>
</evidence>
<organism evidence="8 9">
    <name type="scientific">Cyclobacterium qasimii</name>
    <dbReference type="NCBI Taxonomy" id="1350429"/>
    <lineage>
        <taxon>Bacteria</taxon>
        <taxon>Pseudomonadati</taxon>
        <taxon>Bacteroidota</taxon>
        <taxon>Cytophagia</taxon>
        <taxon>Cytophagales</taxon>
        <taxon>Cyclobacteriaceae</taxon>
        <taxon>Cyclobacterium</taxon>
    </lineage>
</organism>
<dbReference type="EMBL" id="BJYV01000026">
    <property type="protein sequence ID" value="GEO23724.1"/>
    <property type="molecule type" value="Genomic_DNA"/>
</dbReference>
<sequence length="460" mass="52000">MLNMPSKVFYIPIILCLGFFTLSCNEQLDLKPAQEIDELTALESDANIKRVLIGAYANLRKSDLWGGRILLYSEMLAANNEIRWEGTFTQPREMLNKSILTNNTFVTDTWLSAYNTINITNNILDALAIVKEEDQDRVKGEALFIRGVVYFELAKLYGLPYVSGNTDTNLAIPLILTPSRGVKNNGVIERQSVEQVYQQVIEDLTNAEQLLPETNGIFASSYAASAILSRVYLQVGDFASARDAANRSIDLASAYDKKLMPDYMDVFNKESDGPEDLFTIQVNSQDPENAMHLFYSTPEFGGRDGDVSILQNHLNLYEAGDDRLLQYQERAGGIRTDKWRDQYTNVKIIRLAELYLTRAEANFREGSSVGAIPLDDINRIRTRVSLPEKSNINLEEILKERKLELAHEGHILHDLKRTKGAIVDNNNPELSYSFDDPKLIFPIPLRELSANFKLIQNPGY</sequence>
<protein>
    <submittedName>
        <fullName evidence="8">Membrane protein</fullName>
    </submittedName>
</protein>
<evidence type="ECO:0000313" key="9">
    <source>
        <dbReference type="Proteomes" id="UP000321301"/>
    </source>
</evidence>
<comment type="caution">
    <text evidence="8">The sequence shown here is derived from an EMBL/GenBank/DDBJ whole genome shotgun (WGS) entry which is preliminary data.</text>
</comment>
<evidence type="ECO:0000259" key="7">
    <source>
        <dbReference type="Pfam" id="PF14322"/>
    </source>
</evidence>